<dbReference type="EMBL" id="CP035758">
    <property type="protein sequence ID" value="QBD79868.1"/>
    <property type="molecule type" value="Genomic_DNA"/>
</dbReference>
<gene>
    <name evidence="2" type="ORF">EPA93_29370</name>
</gene>
<protein>
    <submittedName>
        <fullName evidence="2">MBL fold metallo-hydrolase</fullName>
    </submittedName>
</protein>
<dbReference type="PANTHER" id="PTHR36839:SF1">
    <property type="entry name" value="METALLO-BETA-LACTAMASE FAMILY PROTEIN (AFU_ORTHOLOGUE AFUA_5G12770)"/>
    <property type="match status" value="1"/>
</dbReference>
<dbReference type="InterPro" id="IPR001279">
    <property type="entry name" value="Metallo-B-lactamas"/>
</dbReference>
<sequence length="281" mass="32103">MEKWICATCGTQFPASEKQPVVCPICSETRQYIGHHGQQWTTTEQLKKEHRHIVQQHEPHLIGVGIEPSFAIGQRALLIQTEKGNVLWDCVNFLNQETVEVIQQLGGLQAIAISHPHYYTSMVDWAEQFDAPIYLHEADRQWVMRPSERIVFWSGETHELLDGLTLINLGGHFAGGTVLHWRDGANGKGALLSGDIIYVVADHNWVSFMYSYPNLIPLPSSEVRKMRDMIAPYQFERIYAAWFERLTPQGGHEAVMRSADRYIAILEQGITAIEPTREERR</sequence>
<organism evidence="2 3">
    <name type="scientific">Ktedonosporobacter rubrisoli</name>
    <dbReference type="NCBI Taxonomy" id="2509675"/>
    <lineage>
        <taxon>Bacteria</taxon>
        <taxon>Bacillati</taxon>
        <taxon>Chloroflexota</taxon>
        <taxon>Ktedonobacteria</taxon>
        <taxon>Ktedonobacterales</taxon>
        <taxon>Ktedonosporobacteraceae</taxon>
        <taxon>Ktedonosporobacter</taxon>
    </lineage>
</organism>
<dbReference type="PANTHER" id="PTHR36839">
    <property type="entry name" value="METALLO-BETA-LACTAMASE FAMILY PROTEIN (AFU_ORTHOLOGUE AFUA_5G12770)"/>
    <property type="match status" value="1"/>
</dbReference>
<dbReference type="KEGG" id="kbs:EPA93_29370"/>
<keyword evidence="3" id="KW-1185">Reference proteome</keyword>
<keyword evidence="2" id="KW-0378">Hydrolase</keyword>
<name>A0A4P6JW11_KTERU</name>
<dbReference type="InterPro" id="IPR036866">
    <property type="entry name" value="RibonucZ/Hydroxyglut_hydro"/>
</dbReference>
<proteinExistence type="predicted"/>
<evidence type="ECO:0000259" key="1">
    <source>
        <dbReference type="SMART" id="SM00849"/>
    </source>
</evidence>
<evidence type="ECO:0000313" key="3">
    <source>
        <dbReference type="Proteomes" id="UP000290365"/>
    </source>
</evidence>
<dbReference type="OrthoDB" id="2373347at2"/>
<reference evidence="2 3" key="1">
    <citation type="submission" date="2019-01" db="EMBL/GenBank/DDBJ databases">
        <title>Ktedonosporobacter rubrisoli SCAWS-G2.</title>
        <authorList>
            <person name="Huang Y."/>
            <person name="Yan B."/>
        </authorList>
    </citation>
    <scope>NUCLEOTIDE SEQUENCE [LARGE SCALE GENOMIC DNA]</scope>
    <source>
        <strain evidence="2 3">SCAWS-G2</strain>
    </source>
</reference>
<dbReference type="AlphaFoldDB" id="A0A4P6JW11"/>
<dbReference type="Gene3D" id="3.60.15.10">
    <property type="entry name" value="Ribonuclease Z/Hydroxyacylglutathione hydrolase-like"/>
    <property type="match status" value="1"/>
</dbReference>
<accession>A0A4P6JW11</accession>
<dbReference type="RefSeq" id="WP_129890934.1">
    <property type="nucleotide sequence ID" value="NZ_CP035758.1"/>
</dbReference>
<dbReference type="GO" id="GO:0016787">
    <property type="term" value="F:hydrolase activity"/>
    <property type="evidence" value="ECO:0007669"/>
    <property type="project" value="UniProtKB-KW"/>
</dbReference>
<evidence type="ECO:0000313" key="2">
    <source>
        <dbReference type="EMBL" id="QBD79868.1"/>
    </source>
</evidence>
<dbReference type="SMART" id="SM00849">
    <property type="entry name" value="Lactamase_B"/>
    <property type="match status" value="1"/>
</dbReference>
<dbReference type="Proteomes" id="UP000290365">
    <property type="component" value="Chromosome"/>
</dbReference>
<feature type="domain" description="Metallo-beta-lactamase" evidence="1">
    <location>
        <begin position="73"/>
        <end position="242"/>
    </location>
</feature>
<dbReference type="SUPFAM" id="SSF56281">
    <property type="entry name" value="Metallo-hydrolase/oxidoreductase"/>
    <property type="match status" value="1"/>
</dbReference>